<proteinExistence type="predicted"/>
<dbReference type="EMBL" id="CP064760">
    <property type="protein sequence ID" value="QPE04156.1"/>
    <property type="molecule type" value="Genomic_DNA"/>
</dbReference>
<evidence type="ECO:0000313" key="4">
    <source>
        <dbReference type="Proteomes" id="UP000594480"/>
    </source>
</evidence>
<evidence type="ECO:0000259" key="2">
    <source>
        <dbReference type="SMART" id="SM00507"/>
    </source>
</evidence>
<evidence type="ECO:0000256" key="1">
    <source>
        <dbReference type="SAM" id="MobiDB-lite"/>
    </source>
</evidence>
<evidence type="ECO:0000313" key="3">
    <source>
        <dbReference type="EMBL" id="QPE04156.1"/>
    </source>
</evidence>
<dbReference type="KEGG" id="msf:IT882_13245"/>
<keyword evidence="4" id="KW-1185">Reference proteome</keyword>
<gene>
    <name evidence="3" type="ORF">IT882_13245</name>
</gene>
<dbReference type="AlphaFoldDB" id="A0A7S8RGJ0"/>
<name>A0A7S8RGJ0_9MICO</name>
<sequence>MSEPPRSVGGMDEVGMGESGQWPEAQDADAFLHESDVREWDAEVGWVPPRPDAVALVLEAADLEAVFAAQRFARVDDLRLEALDDVTRYGGGSRELVMRSLRLELAAALRVTENAAGMMLARAESLVHSYPAVLESLSRAGVTVRHAEILVDDLDVLQPDVAAGLVGRALELAESLPVGSFRRALRRLIDRETAPSLTERHEAAVRTRRIMVEPAGDSMSWVHALVPSVEAHAIYGRVTQKAVVIRDHDRGTTRGGQSGDGSERSLDEIRADVFCDLLIDGTVPQHPEQARGIRATVVVTVPALALLGTEGVTDPAEVEGVGPIPIERARELAGNASGWMRVLTHPETGAVISVGRTRYRPPPELAKLVKWRADRCMSPGCGKPASQCQIDHNVAWADGGETSVTNTAPLCQGHHAVRHHGGWQITHLDDGSLEWVSPHGRRYVVKPERHLPTFYPTAA</sequence>
<feature type="region of interest" description="Disordered" evidence="1">
    <location>
        <begin position="1"/>
        <end position="21"/>
    </location>
</feature>
<dbReference type="InterPro" id="IPR003615">
    <property type="entry name" value="HNH_nuc"/>
</dbReference>
<protein>
    <submittedName>
        <fullName evidence="3">DUF222 domain-containing protein</fullName>
    </submittedName>
</protein>
<reference evidence="3 4" key="1">
    <citation type="submission" date="2020-11" db="EMBL/GenBank/DDBJ databases">
        <title>Amino acid is mineralized and recycled by bacteria in oceanic microbiome.</title>
        <authorList>
            <person name="Zheng L.Y."/>
        </authorList>
    </citation>
    <scope>NUCLEOTIDE SEQUENCE [LARGE SCALE GENOMIC DNA]</scope>
    <source>
        <strain evidence="3 4">A32-1</strain>
    </source>
</reference>
<accession>A0A7S8RGJ0</accession>
<dbReference type="InterPro" id="IPR003870">
    <property type="entry name" value="DUF222"/>
</dbReference>
<dbReference type="SMART" id="SM00507">
    <property type="entry name" value="HNHc"/>
    <property type="match status" value="1"/>
</dbReference>
<feature type="domain" description="HNH nuclease" evidence="2">
    <location>
        <begin position="365"/>
        <end position="416"/>
    </location>
</feature>
<dbReference type="Proteomes" id="UP000594480">
    <property type="component" value="Chromosome"/>
</dbReference>
<dbReference type="Gene3D" id="1.10.30.50">
    <property type="match status" value="1"/>
</dbReference>
<organism evidence="3 4">
    <name type="scientific">Microbacterium schleiferi</name>
    <dbReference type="NCBI Taxonomy" id="69362"/>
    <lineage>
        <taxon>Bacteria</taxon>
        <taxon>Bacillati</taxon>
        <taxon>Actinomycetota</taxon>
        <taxon>Actinomycetes</taxon>
        <taxon>Micrococcales</taxon>
        <taxon>Microbacteriaceae</taxon>
        <taxon>Microbacterium</taxon>
    </lineage>
</organism>
<dbReference type="Pfam" id="PF02720">
    <property type="entry name" value="DUF222"/>
    <property type="match status" value="1"/>
</dbReference>
<dbReference type="CDD" id="cd00085">
    <property type="entry name" value="HNHc"/>
    <property type="match status" value="1"/>
</dbReference>